<accession>A0A917MS88</accession>
<evidence type="ECO:0000313" key="3">
    <source>
        <dbReference type="Proteomes" id="UP000627292"/>
    </source>
</evidence>
<dbReference type="InterPro" id="IPR021908">
    <property type="entry name" value="YfbK_C"/>
</dbReference>
<feature type="domain" description="VWFA" evidence="1">
    <location>
        <begin position="250"/>
        <end position="428"/>
    </location>
</feature>
<evidence type="ECO:0000259" key="1">
    <source>
        <dbReference type="PROSITE" id="PS50234"/>
    </source>
</evidence>
<dbReference type="Gene3D" id="2.60.40.1120">
    <property type="entry name" value="Carboxypeptidase-like, regulatory domain"/>
    <property type="match status" value="1"/>
</dbReference>
<name>A0A917MS88_9BACT</name>
<reference evidence="2" key="2">
    <citation type="submission" date="2020-09" db="EMBL/GenBank/DDBJ databases">
        <authorList>
            <person name="Sun Q."/>
            <person name="Zhou Y."/>
        </authorList>
    </citation>
    <scope>NUCLEOTIDE SEQUENCE</scope>
    <source>
        <strain evidence="2">CGMCC 1.15290</strain>
    </source>
</reference>
<gene>
    <name evidence="2" type="ORF">GCM10011379_02530</name>
</gene>
<dbReference type="InterPro" id="IPR051266">
    <property type="entry name" value="CLCR"/>
</dbReference>
<comment type="caution">
    <text evidence="2">The sequence shown here is derived from an EMBL/GenBank/DDBJ whole genome shotgun (WGS) entry which is preliminary data.</text>
</comment>
<dbReference type="PROSITE" id="PS50234">
    <property type="entry name" value="VWFA"/>
    <property type="match status" value="1"/>
</dbReference>
<dbReference type="Pfam" id="PF13715">
    <property type="entry name" value="CarbopepD_reg_2"/>
    <property type="match status" value="1"/>
</dbReference>
<dbReference type="InterPro" id="IPR022156">
    <property type="entry name" value="Uncharacterised_YfbK_N"/>
</dbReference>
<dbReference type="Proteomes" id="UP000627292">
    <property type="component" value="Unassembled WGS sequence"/>
</dbReference>
<dbReference type="PANTHER" id="PTHR10579">
    <property type="entry name" value="CALCIUM-ACTIVATED CHLORIDE CHANNEL REGULATOR"/>
    <property type="match status" value="1"/>
</dbReference>
<dbReference type="EMBL" id="BMIB01000001">
    <property type="protein sequence ID" value="GGH57635.1"/>
    <property type="molecule type" value="Genomic_DNA"/>
</dbReference>
<protein>
    <recommendedName>
        <fullName evidence="1">VWFA domain-containing protein</fullName>
    </recommendedName>
</protein>
<dbReference type="Gene3D" id="3.40.50.410">
    <property type="entry name" value="von Willebrand factor, type A domain"/>
    <property type="match status" value="1"/>
</dbReference>
<dbReference type="InterPro" id="IPR002035">
    <property type="entry name" value="VWF_A"/>
</dbReference>
<dbReference type="InterPro" id="IPR008969">
    <property type="entry name" value="CarboxyPept-like_regulatory"/>
</dbReference>
<dbReference type="AlphaFoldDB" id="A0A917MS88"/>
<dbReference type="Pfam" id="PF12034">
    <property type="entry name" value="YfbK_C"/>
    <property type="match status" value="1"/>
</dbReference>
<dbReference type="InterPro" id="IPR036465">
    <property type="entry name" value="vWFA_dom_sf"/>
</dbReference>
<dbReference type="SMART" id="SM00327">
    <property type="entry name" value="VWA"/>
    <property type="match status" value="1"/>
</dbReference>
<reference evidence="2" key="1">
    <citation type="journal article" date="2014" name="Int. J. Syst. Evol. Microbiol.">
        <title>Complete genome sequence of Corynebacterium casei LMG S-19264T (=DSM 44701T), isolated from a smear-ripened cheese.</title>
        <authorList>
            <consortium name="US DOE Joint Genome Institute (JGI-PGF)"/>
            <person name="Walter F."/>
            <person name="Albersmeier A."/>
            <person name="Kalinowski J."/>
            <person name="Ruckert C."/>
        </authorList>
    </citation>
    <scope>NUCLEOTIDE SEQUENCE</scope>
    <source>
        <strain evidence="2">CGMCC 1.15290</strain>
    </source>
</reference>
<dbReference type="PANTHER" id="PTHR10579:SF43">
    <property type="entry name" value="ZINC FINGER (C3HC4-TYPE RING FINGER) FAMILY PROTEIN"/>
    <property type="match status" value="1"/>
</dbReference>
<dbReference type="SUPFAM" id="SSF53300">
    <property type="entry name" value="vWA-like"/>
    <property type="match status" value="1"/>
</dbReference>
<dbReference type="Pfam" id="PF00092">
    <property type="entry name" value="VWA"/>
    <property type="match status" value="1"/>
</dbReference>
<dbReference type="CDD" id="cd01465">
    <property type="entry name" value="vWA_subgroup"/>
    <property type="match status" value="1"/>
</dbReference>
<keyword evidence="3" id="KW-1185">Reference proteome</keyword>
<evidence type="ECO:0000313" key="2">
    <source>
        <dbReference type="EMBL" id="GGH57635.1"/>
    </source>
</evidence>
<proteinExistence type="predicted"/>
<dbReference type="Pfam" id="PF12450">
    <property type="entry name" value="vWF_A"/>
    <property type="match status" value="1"/>
</dbReference>
<dbReference type="SUPFAM" id="SSF49464">
    <property type="entry name" value="Carboxypeptidase regulatory domain-like"/>
    <property type="match status" value="1"/>
</dbReference>
<sequence length="627" mass="67968">MAAFSQAVVVRGKVKDESGKPVQGASVNADNRAVVTDSLGRFSIQIASEDAKLVVTMIGFEEQEVKATGKKELNIVLHQDKGALNEVVVIGYATARKKDVSSMLQGRVAGLAVTNSTYYKQSSPSPGAPGAIWGERSRLSTDGEGYNHIAENRFQKVTDHPLSTFSIDVDAASYSNVRRIITDGNRPPAGAVRIEEMINYFSYPYKKPQGKDPVHIQAELSACPWNTQHQLALVALKATEIPTDRLPAANLVFLIDVSGSMLADNKLPLVKSSLHLLTENLRPQDKVAIVTYAGSAGLSLPATSGAEKLTIRKAIDRLEAGGSTAGGAGIQLAYKVAQKQLIKGGNNRVILCTDGDFNVGVSSEDGLVRLVEEKRESGVFLTVLGFGEGNYQDAKMQQLADKGNGNHAYIDGIMEARKVLVNEFGGTLFTVAKDVKLQIEFNPDRVKGYRLIGYENRLLAKEDFNNDQKDAGEMGSGHTVTALYEIIPAGVEAPELDSVDKLRYQKVPERKATAKAGGAEEVFYVKLRYKKPDEKESRLMEQGVKETAASFENASESLRFAAAVAAFGMKLRDSEFQGKLSYNDIIRIAQKATGEDKEKYRAEFVQLVKAASGIGDKQPIAVVEDGE</sequence>
<organism evidence="2 3">
    <name type="scientific">Filimonas zeae</name>
    <dbReference type="NCBI Taxonomy" id="1737353"/>
    <lineage>
        <taxon>Bacteria</taxon>
        <taxon>Pseudomonadati</taxon>
        <taxon>Bacteroidota</taxon>
        <taxon>Chitinophagia</taxon>
        <taxon>Chitinophagales</taxon>
        <taxon>Chitinophagaceae</taxon>
        <taxon>Filimonas</taxon>
    </lineage>
</organism>